<gene>
    <name evidence="1" type="ORF">HLUCCX14_06585</name>
</gene>
<reference evidence="1 2" key="1">
    <citation type="submission" date="2015-09" db="EMBL/GenBank/DDBJ databases">
        <title>Identification and resolution of microdiversity through metagenomic sequencing of parallel consortia.</title>
        <authorList>
            <person name="Nelson W.C."/>
            <person name="Romine M.F."/>
            <person name="Lindemann S.R."/>
        </authorList>
    </citation>
    <scope>NUCLEOTIDE SEQUENCE [LARGE SCALE GENOMIC DNA]</scope>
    <source>
        <strain evidence="1">HL-55</strain>
    </source>
</reference>
<evidence type="ECO:0000313" key="2">
    <source>
        <dbReference type="Proteomes" id="UP000050416"/>
    </source>
</evidence>
<accession>A0A0P8BM64</accession>
<organism evidence="1 2">
    <name type="scientific">Marinobacter excellens HL-55</name>
    <dbReference type="NCBI Taxonomy" id="1305731"/>
    <lineage>
        <taxon>Bacteria</taxon>
        <taxon>Pseudomonadati</taxon>
        <taxon>Pseudomonadota</taxon>
        <taxon>Gammaproteobacteria</taxon>
        <taxon>Pseudomonadales</taxon>
        <taxon>Marinobacteraceae</taxon>
        <taxon>Marinobacter</taxon>
    </lineage>
</organism>
<dbReference type="AlphaFoldDB" id="A0A0P8BM64"/>
<protein>
    <submittedName>
        <fullName evidence="1">Uncharacterized protein</fullName>
    </submittedName>
</protein>
<evidence type="ECO:0000313" key="1">
    <source>
        <dbReference type="EMBL" id="KPQ29504.1"/>
    </source>
</evidence>
<dbReference type="STRING" id="1305731.GCA_000934705_00355"/>
<proteinExistence type="predicted"/>
<comment type="caution">
    <text evidence="1">The sequence shown here is derived from an EMBL/GenBank/DDBJ whole genome shotgun (WGS) entry which is preliminary data.</text>
</comment>
<sequence length="47" mass="5208">MAEPKRHMDVPKERVLESLPHISALLCVRHSQLGSFLNFGGISPVPI</sequence>
<name>A0A0P8BM64_9GAMM</name>
<dbReference type="Proteomes" id="UP000050416">
    <property type="component" value="Unassembled WGS sequence"/>
</dbReference>
<dbReference type="EMBL" id="LJZQ01000006">
    <property type="protein sequence ID" value="KPQ29504.1"/>
    <property type="molecule type" value="Genomic_DNA"/>
</dbReference>